<proteinExistence type="predicted"/>
<dbReference type="Proteomes" id="UP000293638">
    <property type="component" value="Unassembled WGS sequence"/>
</dbReference>
<feature type="domain" description="GGDEF" evidence="3">
    <location>
        <begin position="325"/>
        <end position="457"/>
    </location>
</feature>
<dbReference type="PROSITE" id="PS50883">
    <property type="entry name" value="EAL"/>
    <property type="match status" value="1"/>
</dbReference>
<dbReference type="PROSITE" id="PS50887">
    <property type="entry name" value="GGDEF"/>
    <property type="match status" value="1"/>
</dbReference>
<dbReference type="OrthoDB" id="23692at2"/>
<dbReference type="InterPro" id="IPR000160">
    <property type="entry name" value="GGDEF_dom"/>
</dbReference>
<dbReference type="Pfam" id="PF00563">
    <property type="entry name" value="EAL"/>
    <property type="match status" value="1"/>
</dbReference>
<name>A0A4Q7NVA5_9ACTN</name>
<dbReference type="SMART" id="SM00052">
    <property type="entry name" value="EAL"/>
    <property type="match status" value="1"/>
</dbReference>
<dbReference type="InterPro" id="IPR035965">
    <property type="entry name" value="PAS-like_dom_sf"/>
</dbReference>
<evidence type="ECO:0000313" key="5">
    <source>
        <dbReference type="Proteomes" id="UP000293638"/>
    </source>
</evidence>
<reference evidence="4 5" key="1">
    <citation type="submission" date="2019-02" db="EMBL/GenBank/DDBJ databases">
        <title>Genomic Encyclopedia of Type Strains, Phase IV (KMG-IV): sequencing the most valuable type-strain genomes for metagenomic binning, comparative biology and taxonomic classification.</title>
        <authorList>
            <person name="Goeker M."/>
        </authorList>
    </citation>
    <scope>NUCLEOTIDE SEQUENCE [LARGE SCALE GENOMIC DNA]</scope>
    <source>
        <strain evidence="4 5">DSM 45622</strain>
    </source>
</reference>
<dbReference type="Gene3D" id="3.30.450.20">
    <property type="entry name" value="PAS domain"/>
    <property type="match status" value="1"/>
</dbReference>
<dbReference type="SMART" id="SM00267">
    <property type="entry name" value="GGDEF"/>
    <property type="match status" value="1"/>
</dbReference>
<organism evidence="4 5">
    <name type="scientific">Motilibacter rhizosphaerae</name>
    <dbReference type="NCBI Taxonomy" id="598652"/>
    <lineage>
        <taxon>Bacteria</taxon>
        <taxon>Bacillati</taxon>
        <taxon>Actinomycetota</taxon>
        <taxon>Actinomycetes</taxon>
        <taxon>Motilibacterales</taxon>
        <taxon>Motilibacteraceae</taxon>
        <taxon>Motilibacter</taxon>
    </lineage>
</organism>
<dbReference type="EMBL" id="SGXD01000001">
    <property type="protein sequence ID" value="RZS91173.1"/>
    <property type="molecule type" value="Genomic_DNA"/>
</dbReference>
<dbReference type="CDD" id="cd01948">
    <property type="entry name" value="EAL"/>
    <property type="match status" value="1"/>
</dbReference>
<dbReference type="Gene3D" id="3.20.20.450">
    <property type="entry name" value="EAL domain"/>
    <property type="match status" value="1"/>
</dbReference>
<evidence type="ECO:0000259" key="3">
    <source>
        <dbReference type="PROSITE" id="PS50887"/>
    </source>
</evidence>
<dbReference type="AlphaFoldDB" id="A0A4Q7NVA5"/>
<dbReference type="InterPro" id="IPR001633">
    <property type="entry name" value="EAL_dom"/>
</dbReference>
<feature type="region of interest" description="Disordered" evidence="1">
    <location>
        <begin position="69"/>
        <end position="90"/>
    </location>
</feature>
<accession>A0A4Q7NVA5</accession>
<dbReference type="InterPro" id="IPR052155">
    <property type="entry name" value="Biofilm_reg_signaling"/>
</dbReference>
<dbReference type="Gene3D" id="3.30.70.270">
    <property type="match status" value="1"/>
</dbReference>
<dbReference type="PANTHER" id="PTHR44757:SF2">
    <property type="entry name" value="BIOFILM ARCHITECTURE MAINTENANCE PROTEIN MBAA"/>
    <property type="match status" value="1"/>
</dbReference>
<dbReference type="InterPro" id="IPR035919">
    <property type="entry name" value="EAL_sf"/>
</dbReference>
<feature type="domain" description="EAL" evidence="2">
    <location>
        <begin position="466"/>
        <end position="717"/>
    </location>
</feature>
<sequence>MDESLGPVGDVARAVALDRVGERLAELWRGEPTLQDAARVVVDTVAGATGDSCSVLLLNEERPELEAVADAGPGDPLAAPVPGGRSGDGGTASAPVLLSGLCRGTVTLRPSSRLPDEGDRRFARALADRTALFLANASLHERRRRGIEVERDAAVGNLESARRVAEVLDAMPILLMTLDADGRIELVNSALMASPATSRRQLELLERFDQHYADALRALAQMTSNSTIASFADGLDDVRLGRIPRYEADLHAAPDGVEHWWHAIVVPHRTGGGVIITHDEITERRQAELAAAHRATHDALTGLPNRALLTDRLDHALARLERYRSTLAVIFIDLDHFKLANDTHGHGFGDELLVQVVTRLSAVVRPEDTLARFGGDEFVLLCDGLDSREQAEQVADRLLHALDEPVRVGGRTLRQSASLGVAIAAAGADASTLLAEADAALFLAKERGRARVAMFDEGSRRESVRRLDLMQALHRAIEEEELELHFQPIVSLPDGEVAGVESLLRWRRGNLVLGPHEFLDVADSLGLTLPLGRWVLGAACRQAAAWRAEGLRRRVYVNVSADHLGAGLERDLGLVLDRYALDGSAIGVEITETTLMHDPVASIRCLHLLRDMGVSTEVDDFGTGYSSLAYLKDLAPYGLKIDRTFVAGVHRDDRDRQIVGAVISLARGLGIRSTAEGIELPEQLATLIELGCDAAQGFLLRRPAPAHDPCPRTIDLRALAGQRG</sequence>
<comment type="caution">
    <text evidence="4">The sequence shown here is derived from an EMBL/GenBank/DDBJ whole genome shotgun (WGS) entry which is preliminary data.</text>
</comment>
<dbReference type="CDD" id="cd01949">
    <property type="entry name" value="GGDEF"/>
    <property type="match status" value="1"/>
</dbReference>
<dbReference type="SUPFAM" id="SSF141868">
    <property type="entry name" value="EAL domain-like"/>
    <property type="match status" value="1"/>
</dbReference>
<dbReference type="InterPro" id="IPR043128">
    <property type="entry name" value="Rev_trsase/Diguanyl_cyclase"/>
</dbReference>
<dbReference type="NCBIfam" id="TIGR00254">
    <property type="entry name" value="GGDEF"/>
    <property type="match status" value="1"/>
</dbReference>
<dbReference type="SUPFAM" id="SSF55785">
    <property type="entry name" value="PYP-like sensor domain (PAS domain)"/>
    <property type="match status" value="1"/>
</dbReference>
<evidence type="ECO:0000256" key="1">
    <source>
        <dbReference type="SAM" id="MobiDB-lite"/>
    </source>
</evidence>
<evidence type="ECO:0000259" key="2">
    <source>
        <dbReference type="PROSITE" id="PS50883"/>
    </source>
</evidence>
<dbReference type="PANTHER" id="PTHR44757">
    <property type="entry name" value="DIGUANYLATE CYCLASE DGCP"/>
    <property type="match status" value="1"/>
</dbReference>
<dbReference type="RefSeq" id="WP_130491273.1">
    <property type="nucleotide sequence ID" value="NZ_SGXD01000001.1"/>
</dbReference>
<evidence type="ECO:0000313" key="4">
    <source>
        <dbReference type="EMBL" id="RZS91173.1"/>
    </source>
</evidence>
<protein>
    <submittedName>
        <fullName evidence="4">Diguanylate cyclase (GGDEF)-like protein</fullName>
    </submittedName>
</protein>
<dbReference type="SUPFAM" id="SSF55073">
    <property type="entry name" value="Nucleotide cyclase"/>
    <property type="match status" value="1"/>
</dbReference>
<keyword evidence="5" id="KW-1185">Reference proteome</keyword>
<dbReference type="Pfam" id="PF00990">
    <property type="entry name" value="GGDEF"/>
    <property type="match status" value="1"/>
</dbReference>
<dbReference type="InterPro" id="IPR029787">
    <property type="entry name" value="Nucleotide_cyclase"/>
</dbReference>
<feature type="compositionally biased region" description="Low complexity" evidence="1">
    <location>
        <begin position="69"/>
        <end position="83"/>
    </location>
</feature>
<gene>
    <name evidence="4" type="ORF">EV189_0407</name>
</gene>
<dbReference type="FunFam" id="3.30.70.270:FF:000001">
    <property type="entry name" value="Diguanylate cyclase domain protein"/>
    <property type="match status" value="1"/>
</dbReference>